<dbReference type="Proteomes" id="UP000590460">
    <property type="component" value="Unassembled WGS sequence"/>
</dbReference>
<keyword evidence="7 8" id="KW-0472">Membrane</keyword>
<evidence type="ECO:0000256" key="2">
    <source>
        <dbReference type="ARBA" id="ARBA00022475"/>
    </source>
</evidence>
<keyword evidence="3" id="KW-0645">Protease</keyword>
<sequence>MLKYMLLLVCVMLWMYLLTVLKRAKNGAFYFLVGSAGVFIFLLFMSKPYGIWLFATAMTWSVGLVGHATGFFTTFYFTHVIQVVVDHHISLFVIDYECSGIIESTAFIGLIAFYPIYSIKRRFVLGILGILWFFIANIVRLSMVAIMIYLFGDNIFYLAHAILGRLLFYGLAILLYYLVFTKGQLVNHMFKKLG</sequence>
<dbReference type="AlphaFoldDB" id="A0A846ZBL0"/>
<evidence type="ECO:0000256" key="5">
    <source>
        <dbReference type="ARBA" id="ARBA00022801"/>
    </source>
</evidence>
<evidence type="ECO:0000256" key="6">
    <source>
        <dbReference type="ARBA" id="ARBA00022989"/>
    </source>
</evidence>
<dbReference type="GO" id="GO:0008233">
    <property type="term" value="F:peptidase activity"/>
    <property type="evidence" value="ECO:0007669"/>
    <property type="project" value="UniProtKB-KW"/>
</dbReference>
<dbReference type="GO" id="GO:0005886">
    <property type="term" value="C:plasma membrane"/>
    <property type="evidence" value="ECO:0007669"/>
    <property type="project" value="UniProtKB-SubCell"/>
</dbReference>
<gene>
    <name evidence="9" type="primary">xrtG</name>
    <name evidence="9" type="ORF">HF966_03195</name>
</gene>
<dbReference type="NCBIfam" id="TIGR03110">
    <property type="entry name" value="exosort_Gpos"/>
    <property type="match status" value="1"/>
</dbReference>
<comment type="caution">
    <text evidence="9">The sequence shown here is derived from an EMBL/GenBank/DDBJ whole genome shotgun (WGS) entry which is preliminary data.</text>
</comment>
<evidence type="ECO:0000256" key="1">
    <source>
        <dbReference type="ARBA" id="ARBA00004651"/>
    </source>
</evidence>
<evidence type="ECO:0000256" key="4">
    <source>
        <dbReference type="ARBA" id="ARBA00022692"/>
    </source>
</evidence>
<feature type="transmembrane region" description="Helical" evidence="8">
    <location>
        <begin position="157"/>
        <end position="179"/>
    </location>
</feature>
<feature type="transmembrane region" description="Helical" evidence="8">
    <location>
        <begin position="51"/>
        <end position="77"/>
    </location>
</feature>
<keyword evidence="6 8" id="KW-1133">Transmembrane helix</keyword>
<keyword evidence="5" id="KW-0378">Hydrolase</keyword>
<feature type="transmembrane region" description="Helical" evidence="8">
    <location>
        <begin position="27"/>
        <end position="44"/>
    </location>
</feature>
<dbReference type="RefSeq" id="WP_168676226.1">
    <property type="nucleotide sequence ID" value="NZ_BPKV01000004.1"/>
</dbReference>
<dbReference type="NCBIfam" id="TIGR04178">
    <property type="entry name" value="exo_archaeo"/>
    <property type="match status" value="1"/>
</dbReference>
<feature type="transmembrane region" description="Helical" evidence="8">
    <location>
        <begin position="123"/>
        <end position="151"/>
    </location>
</feature>
<keyword evidence="4 8" id="KW-0812">Transmembrane</keyword>
<dbReference type="GO" id="GO:0006508">
    <property type="term" value="P:proteolysis"/>
    <property type="evidence" value="ECO:0007669"/>
    <property type="project" value="UniProtKB-KW"/>
</dbReference>
<evidence type="ECO:0000313" key="10">
    <source>
        <dbReference type="Proteomes" id="UP000590460"/>
    </source>
</evidence>
<comment type="subcellular location">
    <subcellularLocation>
        <location evidence="1">Cell membrane</location>
        <topology evidence="1">Multi-pass membrane protein</topology>
    </subcellularLocation>
</comment>
<evidence type="ECO:0000256" key="7">
    <source>
        <dbReference type="ARBA" id="ARBA00023136"/>
    </source>
</evidence>
<proteinExistence type="predicted"/>
<keyword evidence="2" id="KW-1003">Cell membrane</keyword>
<evidence type="ECO:0000256" key="8">
    <source>
        <dbReference type="SAM" id="Phobius"/>
    </source>
</evidence>
<feature type="transmembrane region" description="Helical" evidence="8">
    <location>
        <begin position="5"/>
        <end position="21"/>
    </location>
</feature>
<accession>A0A846ZBL0</accession>
<reference evidence="9 10" key="1">
    <citation type="submission" date="2020-04" db="EMBL/GenBank/DDBJ databases">
        <title>MicrobeNet Type strains.</title>
        <authorList>
            <person name="Nicholson A.C."/>
        </authorList>
    </citation>
    <scope>NUCLEOTIDE SEQUENCE [LARGE SCALE GENOMIC DNA]</scope>
    <source>
        <strain evidence="9 10">CCUG 54536</strain>
    </source>
</reference>
<protein>
    <submittedName>
        <fullName evidence="9">Exosortase family protein XrtG</fullName>
    </submittedName>
</protein>
<evidence type="ECO:0000256" key="3">
    <source>
        <dbReference type="ARBA" id="ARBA00022670"/>
    </source>
</evidence>
<dbReference type="InterPro" id="IPR026392">
    <property type="entry name" value="Exo/Archaeosortase_dom"/>
</dbReference>
<organism evidence="9 10">
    <name type="scientific">Leuconostoc holzapfelii</name>
    <dbReference type="NCBI Taxonomy" id="434464"/>
    <lineage>
        <taxon>Bacteria</taxon>
        <taxon>Bacillati</taxon>
        <taxon>Bacillota</taxon>
        <taxon>Bacilli</taxon>
        <taxon>Lactobacillales</taxon>
        <taxon>Lactobacillaceae</taxon>
        <taxon>Leuconostoc</taxon>
    </lineage>
</organism>
<name>A0A846ZBL0_9LACO</name>
<dbReference type="EMBL" id="JAAXPO010000003">
    <property type="protein sequence ID" value="NKZ18178.1"/>
    <property type="molecule type" value="Genomic_DNA"/>
</dbReference>
<evidence type="ECO:0000313" key="9">
    <source>
        <dbReference type="EMBL" id="NKZ18178.1"/>
    </source>
</evidence>
<dbReference type="InterPro" id="IPR017541">
    <property type="entry name" value="Exosort-XrtG"/>
</dbReference>